<evidence type="ECO:0000313" key="2">
    <source>
        <dbReference type="EMBL" id="BBO84433.1"/>
    </source>
</evidence>
<protein>
    <recommendedName>
        <fullName evidence="4">FlgO domain-containing protein</fullName>
    </recommendedName>
</protein>
<name>A0A5K7ZW05_9BACT</name>
<gene>
    <name evidence="2" type="ORF">DSCO28_49990</name>
</gene>
<dbReference type="RefSeq" id="WP_155311943.1">
    <property type="nucleotide sequence ID" value="NZ_AP021876.1"/>
</dbReference>
<evidence type="ECO:0008006" key="4">
    <source>
        <dbReference type="Google" id="ProtNLM"/>
    </source>
</evidence>
<evidence type="ECO:0000313" key="3">
    <source>
        <dbReference type="Proteomes" id="UP000425960"/>
    </source>
</evidence>
<organism evidence="2 3">
    <name type="scientific">Desulfosarcina ovata subsp. sediminis</name>
    <dbReference type="NCBI Taxonomy" id="885957"/>
    <lineage>
        <taxon>Bacteria</taxon>
        <taxon>Pseudomonadati</taxon>
        <taxon>Thermodesulfobacteriota</taxon>
        <taxon>Desulfobacteria</taxon>
        <taxon>Desulfobacterales</taxon>
        <taxon>Desulfosarcinaceae</taxon>
        <taxon>Desulfosarcina</taxon>
    </lineage>
</organism>
<evidence type="ECO:0000256" key="1">
    <source>
        <dbReference type="SAM" id="MobiDB-lite"/>
    </source>
</evidence>
<accession>A0A5K7ZW05</accession>
<dbReference type="EMBL" id="AP021876">
    <property type="protein sequence ID" value="BBO84433.1"/>
    <property type="molecule type" value="Genomic_DNA"/>
</dbReference>
<dbReference type="KEGG" id="dov:DSCO28_49990"/>
<feature type="compositionally biased region" description="Basic and acidic residues" evidence="1">
    <location>
        <begin position="189"/>
        <end position="200"/>
    </location>
</feature>
<dbReference type="Proteomes" id="UP000425960">
    <property type="component" value="Chromosome"/>
</dbReference>
<dbReference type="Gene3D" id="3.40.50.10610">
    <property type="entry name" value="ABC-type transport auxiliary lipoprotein component"/>
    <property type="match status" value="1"/>
</dbReference>
<sequence length="200" mass="21828">MNNKSQVSLHRTLLLFLTLPLMLLIGESAASAAPARVAILPFDIIAESDLSFLQEGVLDMLASRLSWQDNVEVINKNETRAVAASVTDFEGESRALLVGGKLYADYVLYGSLTVFDDSVSIDAKMVDISGLQRPLPFFAVTPSMGEVIPKINAFATDINAKVFGREVAGRTGDVQKQQTGEQQPYNPRIHPEKLLHQGVQ</sequence>
<dbReference type="AlphaFoldDB" id="A0A5K7ZW05"/>
<reference evidence="2 3" key="1">
    <citation type="submission" date="2019-11" db="EMBL/GenBank/DDBJ databases">
        <title>Comparative genomics of hydrocarbon-degrading Desulfosarcina strains.</title>
        <authorList>
            <person name="Watanabe M."/>
            <person name="Kojima H."/>
            <person name="Fukui M."/>
        </authorList>
    </citation>
    <scope>NUCLEOTIDE SEQUENCE [LARGE SCALE GENOMIC DNA]</scope>
    <source>
        <strain evidence="2 3">28bB2T</strain>
    </source>
</reference>
<proteinExistence type="predicted"/>
<feature type="compositionally biased region" description="Polar residues" evidence="1">
    <location>
        <begin position="174"/>
        <end position="185"/>
    </location>
</feature>
<feature type="region of interest" description="Disordered" evidence="1">
    <location>
        <begin position="171"/>
        <end position="200"/>
    </location>
</feature>